<dbReference type="InterPro" id="IPR027417">
    <property type="entry name" value="P-loop_NTPase"/>
</dbReference>
<dbReference type="Pfam" id="PF00931">
    <property type="entry name" value="NB-ARC"/>
    <property type="match status" value="1"/>
</dbReference>
<dbReference type="InterPro" id="IPR002182">
    <property type="entry name" value="NB-ARC"/>
</dbReference>
<dbReference type="GO" id="GO:0043531">
    <property type="term" value="F:ADP binding"/>
    <property type="evidence" value="ECO:0007669"/>
    <property type="project" value="InterPro"/>
</dbReference>
<dbReference type="InterPro" id="IPR003593">
    <property type="entry name" value="AAA+_ATPase"/>
</dbReference>
<evidence type="ECO:0000256" key="2">
    <source>
        <dbReference type="ARBA" id="ARBA00022741"/>
    </source>
</evidence>
<dbReference type="FunFam" id="3.40.50.300:FF:001091">
    <property type="entry name" value="Probable disease resistance protein At1g61300"/>
    <property type="match status" value="1"/>
</dbReference>
<dbReference type="GO" id="GO:0006952">
    <property type="term" value="P:defense response"/>
    <property type="evidence" value="ECO:0007669"/>
    <property type="project" value="UniProtKB-KW"/>
</dbReference>
<dbReference type="SUPFAM" id="SSF52058">
    <property type="entry name" value="L domain-like"/>
    <property type="match status" value="1"/>
</dbReference>
<keyword evidence="4" id="KW-0067">ATP-binding</keyword>
<dbReference type="InterPro" id="IPR032675">
    <property type="entry name" value="LRR_dom_sf"/>
</dbReference>
<name>A0A6P5Y546_DURZI</name>
<dbReference type="KEGG" id="dzi:111288835"/>
<dbReference type="CDD" id="cd00009">
    <property type="entry name" value="AAA"/>
    <property type="match status" value="1"/>
</dbReference>
<reference evidence="7" key="1">
    <citation type="submission" date="2025-08" db="UniProtKB">
        <authorList>
            <consortium name="RefSeq"/>
        </authorList>
    </citation>
    <scope>IDENTIFICATION</scope>
    <source>
        <tissue evidence="7">Fruit stalk</tissue>
    </source>
</reference>
<dbReference type="GO" id="GO:0005524">
    <property type="term" value="F:ATP binding"/>
    <property type="evidence" value="ECO:0007669"/>
    <property type="project" value="UniProtKB-KW"/>
</dbReference>
<keyword evidence="6" id="KW-1185">Reference proteome</keyword>
<dbReference type="Gene3D" id="3.80.10.10">
    <property type="entry name" value="Ribonuclease Inhibitor"/>
    <property type="match status" value="1"/>
</dbReference>
<accession>A0A6P5Y546</accession>
<dbReference type="SUPFAM" id="SSF52540">
    <property type="entry name" value="P-loop containing nucleoside triphosphate hydrolases"/>
    <property type="match status" value="1"/>
</dbReference>
<dbReference type="PANTHER" id="PTHR33463">
    <property type="entry name" value="NB-ARC DOMAIN-CONTAINING PROTEIN-RELATED"/>
    <property type="match status" value="1"/>
</dbReference>
<evidence type="ECO:0000256" key="4">
    <source>
        <dbReference type="ARBA" id="ARBA00022840"/>
    </source>
</evidence>
<dbReference type="Gene3D" id="1.10.8.430">
    <property type="entry name" value="Helical domain of apoptotic protease-activating factors"/>
    <property type="match status" value="1"/>
</dbReference>
<keyword evidence="3" id="KW-0611">Plant defense</keyword>
<dbReference type="SMART" id="SM00382">
    <property type="entry name" value="AAA"/>
    <property type="match status" value="1"/>
</dbReference>
<dbReference type="OrthoDB" id="786439at2759"/>
<dbReference type="PANTHER" id="PTHR33463:SF117">
    <property type="entry name" value="CC-NBS-LRR RESISTANCE PROTEIN"/>
    <property type="match status" value="1"/>
</dbReference>
<evidence type="ECO:0000259" key="5">
    <source>
        <dbReference type="SMART" id="SM00382"/>
    </source>
</evidence>
<dbReference type="RefSeq" id="XP_022735535.1">
    <property type="nucleotide sequence ID" value="XM_022879800.1"/>
</dbReference>
<dbReference type="InterPro" id="IPR042197">
    <property type="entry name" value="Apaf_helical"/>
</dbReference>
<evidence type="ECO:0000313" key="7">
    <source>
        <dbReference type="RefSeq" id="XP_022735535.1"/>
    </source>
</evidence>
<gene>
    <name evidence="7" type="primary">LOC111288835</name>
</gene>
<organism evidence="6 7">
    <name type="scientific">Durio zibethinus</name>
    <name type="common">Durian</name>
    <dbReference type="NCBI Taxonomy" id="66656"/>
    <lineage>
        <taxon>Eukaryota</taxon>
        <taxon>Viridiplantae</taxon>
        <taxon>Streptophyta</taxon>
        <taxon>Embryophyta</taxon>
        <taxon>Tracheophyta</taxon>
        <taxon>Spermatophyta</taxon>
        <taxon>Magnoliopsida</taxon>
        <taxon>eudicotyledons</taxon>
        <taxon>Gunneridae</taxon>
        <taxon>Pentapetalae</taxon>
        <taxon>rosids</taxon>
        <taxon>malvids</taxon>
        <taxon>Malvales</taxon>
        <taxon>Malvaceae</taxon>
        <taxon>Helicteroideae</taxon>
        <taxon>Durio</taxon>
    </lineage>
</organism>
<feature type="domain" description="AAA+ ATPase" evidence="5">
    <location>
        <begin position="147"/>
        <end position="285"/>
    </location>
</feature>
<dbReference type="PRINTS" id="PR00364">
    <property type="entry name" value="DISEASERSIST"/>
</dbReference>
<dbReference type="Proteomes" id="UP000515121">
    <property type="component" value="Unplaced"/>
</dbReference>
<dbReference type="InterPro" id="IPR050905">
    <property type="entry name" value="Plant_NBS-LRR"/>
</dbReference>
<dbReference type="AlphaFoldDB" id="A0A6P5Y546"/>
<evidence type="ECO:0000313" key="6">
    <source>
        <dbReference type="Proteomes" id="UP000515121"/>
    </source>
</evidence>
<sequence>MAAEFAASTAANANSILSEKIFNRKKNGIKHDIDEAIRQTEVIEEDVQDWVERAGKELKETQSLEAEIERMKCFNWCPSWGWRYCLSMKVAKKTNSINKLVESCNFPRVGYCPPLQGIEFFPFEDFMPSKSSNSTFNDIIKALNTNGVNMIGLYGMPGVGKTTLAKEVGKHAKEQKLFDNVVMVTISQTPDIIRIQDKIAELLGLNFKARTEEGKAEELWPRLKVVEKILIIIDDVWNAFKLQTVGISFGVEHEGCKILLTTRFQQVCDKMNCKEKFQLYILSEDEAWALFKYNAGLKYVSSTLNDVAKEVARECKGLPLAIVSIAKALNGADLNGYLHISVEWLIMFGIGYGLFSDVYSIQDFLTEICDTLRKLQKSDLLLTVNDRVHAYHNEIYVSMHDVVRDFAHWITLREKNIFMVKEGLTGWPTSESCGCCTTISFWNSNINKFPDKLEFSELKILVFARKNLVRIPSAVVKGMKALRVLHLKNVSFSLEVLKFITDLRTLCFVNCELENISLLRNMETLEILAFSDTNIYELPEELVALHRLKSLHFSHFGSKQINFPPNLLSRIREETAVKTLYPSRFIYAQDPYVSQAPLITHQPYIGPSAKLPSVQTNVNLECTLNDSTTVPNVDDPKELKKLKRVLNPSRDIVMKDKFDMLKEILKVIEGHDVYRNVDTNELSIVPDLVIPSKFKAPDLEKYDEMKCLLTHITMYYRKMTGHTHDDKLLIYCF</sequence>
<keyword evidence="2" id="KW-0547">Nucleotide-binding</keyword>
<proteinExistence type="inferred from homology"/>
<evidence type="ECO:0000256" key="3">
    <source>
        <dbReference type="ARBA" id="ARBA00022821"/>
    </source>
</evidence>
<dbReference type="Gene3D" id="3.40.50.300">
    <property type="entry name" value="P-loop containing nucleotide triphosphate hydrolases"/>
    <property type="match status" value="1"/>
</dbReference>
<dbReference type="GeneID" id="111288835"/>
<evidence type="ECO:0000256" key="1">
    <source>
        <dbReference type="ARBA" id="ARBA00008894"/>
    </source>
</evidence>
<protein>
    <submittedName>
        <fullName evidence="7">Probable disease resistance protein At4g27220</fullName>
    </submittedName>
</protein>
<comment type="similarity">
    <text evidence="1">Belongs to the disease resistance NB-LRR family.</text>
</comment>